<evidence type="ECO:0000259" key="3">
    <source>
        <dbReference type="Pfam" id="PF04235"/>
    </source>
</evidence>
<evidence type="ECO:0000256" key="2">
    <source>
        <dbReference type="SAM" id="Phobius"/>
    </source>
</evidence>
<sequence length="400" mass="44014">MQCDNTTLVQEESPATEPALAPTQRQQRFASMDVLRGIALLGVLIANVSDFGLPGWDYLVPLSASKPVFTGPHAAANTAMWFARWLIMEGKMRALFSLLFGAGVILLTGRIEQRQGQGRAADIYLRRNMWLVLFGVLHGYLLYHGDILYFYGLIALLFLYPCRNLQPRTLAVCGACLLALCMCVNPFASGTAIRDIGLHHRVVIAEHARQSGETLSASQQDDLKSWQAREQDWRPGANAVTADLVAARGGIISNFRRQVPAVIAYERDYFYSLVFLDMLPIMLLGMALCKNGFLTAGMPARIYGLTALAGAAISIPLIGTATWKSYQSGFDMLTSEKWLFLTYDLGRVSGMLAIAGLGLFCVKKRLLPRFLGLLAAVGQMALSNYLLTSLLCNILFFWGP</sequence>
<organism evidence="4 5">
    <name type="scientific">Acidisarcina polymorpha</name>
    <dbReference type="NCBI Taxonomy" id="2211140"/>
    <lineage>
        <taxon>Bacteria</taxon>
        <taxon>Pseudomonadati</taxon>
        <taxon>Acidobacteriota</taxon>
        <taxon>Terriglobia</taxon>
        <taxon>Terriglobales</taxon>
        <taxon>Acidobacteriaceae</taxon>
        <taxon>Acidisarcina</taxon>
    </lineage>
</organism>
<dbReference type="PANTHER" id="PTHR30590">
    <property type="entry name" value="INNER MEMBRANE PROTEIN"/>
    <property type="match status" value="1"/>
</dbReference>
<gene>
    <name evidence="4" type="ORF">ACPOL_6488</name>
</gene>
<feature type="compositionally biased region" description="Polar residues" evidence="1">
    <location>
        <begin position="1"/>
        <end position="10"/>
    </location>
</feature>
<proteinExistence type="predicted"/>
<evidence type="ECO:0000256" key="1">
    <source>
        <dbReference type="SAM" id="MobiDB-lite"/>
    </source>
</evidence>
<feature type="region of interest" description="Disordered" evidence="1">
    <location>
        <begin position="1"/>
        <end position="21"/>
    </location>
</feature>
<feature type="transmembrane region" description="Helical" evidence="2">
    <location>
        <begin position="34"/>
        <end position="53"/>
    </location>
</feature>
<feature type="transmembrane region" description="Helical" evidence="2">
    <location>
        <begin position="147"/>
        <end position="162"/>
    </location>
</feature>
<dbReference type="InterPro" id="IPR007349">
    <property type="entry name" value="DUF418"/>
</dbReference>
<dbReference type="Pfam" id="PF04235">
    <property type="entry name" value="DUF418"/>
    <property type="match status" value="1"/>
</dbReference>
<dbReference type="KEGG" id="abas:ACPOL_6488"/>
<dbReference type="Proteomes" id="UP000253606">
    <property type="component" value="Chromosome"/>
</dbReference>
<dbReference type="EMBL" id="CP030840">
    <property type="protein sequence ID" value="AXC15714.1"/>
    <property type="molecule type" value="Genomic_DNA"/>
</dbReference>
<name>A0A2Z5GAH8_9BACT</name>
<feature type="domain" description="DUF418" evidence="3">
    <location>
        <begin position="289"/>
        <end position="397"/>
    </location>
</feature>
<protein>
    <submittedName>
        <fullName evidence="4">Putative integral membrane protein</fullName>
    </submittedName>
</protein>
<evidence type="ECO:0000313" key="5">
    <source>
        <dbReference type="Proteomes" id="UP000253606"/>
    </source>
</evidence>
<keyword evidence="2" id="KW-0812">Transmembrane</keyword>
<keyword evidence="2" id="KW-1133">Transmembrane helix</keyword>
<dbReference type="InterPro" id="IPR052529">
    <property type="entry name" value="Bact_Transport_Assoc"/>
</dbReference>
<dbReference type="PANTHER" id="PTHR30590:SF2">
    <property type="entry name" value="INNER MEMBRANE PROTEIN"/>
    <property type="match status" value="1"/>
</dbReference>
<keyword evidence="5" id="KW-1185">Reference proteome</keyword>
<dbReference type="AlphaFoldDB" id="A0A2Z5GAH8"/>
<feature type="transmembrane region" description="Helical" evidence="2">
    <location>
        <begin position="269"/>
        <end position="288"/>
    </location>
</feature>
<feature type="transmembrane region" description="Helical" evidence="2">
    <location>
        <begin position="338"/>
        <end position="361"/>
    </location>
</feature>
<feature type="transmembrane region" description="Helical" evidence="2">
    <location>
        <begin position="169"/>
        <end position="188"/>
    </location>
</feature>
<reference evidence="4 5" key="1">
    <citation type="journal article" date="2018" name="Front. Microbiol.">
        <title>Hydrolytic Capabilities as a Key to Environmental Success: Chitinolytic and Cellulolytic Acidobacteria From Acidic Sub-arctic Soils and Boreal Peatlands.</title>
        <authorList>
            <person name="Belova S.E."/>
            <person name="Ravin N.V."/>
            <person name="Pankratov T.A."/>
            <person name="Rakitin A.L."/>
            <person name="Ivanova A.A."/>
            <person name="Beletsky A.V."/>
            <person name="Mardanov A.V."/>
            <person name="Sinninghe Damste J.S."/>
            <person name="Dedysh S.N."/>
        </authorList>
    </citation>
    <scope>NUCLEOTIDE SEQUENCE [LARGE SCALE GENOMIC DNA]</scope>
    <source>
        <strain evidence="4 5">SBC82</strain>
    </source>
</reference>
<feature type="transmembrane region" description="Helical" evidence="2">
    <location>
        <begin position="94"/>
        <end position="111"/>
    </location>
</feature>
<feature type="transmembrane region" description="Helical" evidence="2">
    <location>
        <begin position="300"/>
        <end position="318"/>
    </location>
</feature>
<feature type="transmembrane region" description="Helical" evidence="2">
    <location>
        <begin position="373"/>
        <end position="398"/>
    </location>
</feature>
<accession>A0A2Z5GAH8</accession>
<evidence type="ECO:0000313" key="4">
    <source>
        <dbReference type="EMBL" id="AXC15714.1"/>
    </source>
</evidence>
<keyword evidence="2" id="KW-0472">Membrane</keyword>